<feature type="signal peptide" evidence="2">
    <location>
        <begin position="1"/>
        <end position="31"/>
    </location>
</feature>
<keyword evidence="2" id="KW-0732">Signal</keyword>
<evidence type="ECO:0000256" key="2">
    <source>
        <dbReference type="SAM" id="SignalP"/>
    </source>
</evidence>
<dbReference type="EMBL" id="BMMU01000004">
    <property type="protein sequence ID" value="GGJ22208.1"/>
    <property type="molecule type" value="Genomic_DNA"/>
</dbReference>
<accession>A0A917KNR2</accession>
<dbReference type="PROSITE" id="PS51318">
    <property type="entry name" value="TAT"/>
    <property type="match status" value="1"/>
</dbReference>
<comment type="caution">
    <text evidence="3">The sequence shown here is derived from an EMBL/GenBank/DDBJ whole genome shotgun (WGS) entry which is preliminary data.</text>
</comment>
<feature type="chain" id="PRO_5037196828" description="Lipoprotein" evidence="2">
    <location>
        <begin position="32"/>
        <end position="168"/>
    </location>
</feature>
<dbReference type="RefSeq" id="WP_189146762.1">
    <property type="nucleotide sequence ID" value="NZ_BAABER010000001.1"/>
</dbReference>
<evidence type="ECO:0000256" key="1">
    <source>
        <dbReference type="SAM" id="MobiDB-lite"/>
    </source>
</evidence>
<name>A0A917KNR2_9ACTN</name>
<dbReference type="PROSITE" id="PS51257">
    <property type="entry name" value="PROKAR_LIPOPROTEIN"/>
    <property type="match status" value="1"/>
</dbReference>
<keyword evidence="4" id="KW-1185">Reference proteome</keyword>
<evidence type="ECO:0000313" key="3">
    <source>
        <dbReference type="EMBL" id="GGJ22208.1"/>
    </source>
</evidence>
<organism evidence="3 4">
    <name type="scientific">Streptomyces lacrimifluminis</name>
    <dbReference type="NCBI Taxonomy" id="1500077"/>
    <lineage>
        <taxon>Bacteria</taxon>
        <taxon>Bacillati</taxon>
        <taxon>Actinomycetota</taxon>
        <taxon>Actinomycetes</taxon>
        <taxon>Kitasatosporales</taxon>
        <taxon>Streptomycetaceae</taxon>
        <taxon>Streptomyces</taxon>
    </lineage>
</organism>
<gene>
    <name evidence="3" type="ORF">GCM10012282_18380</name>
</gene>
<protein>
    <recommendedName>
        <fullName evidence="5">Lipoprotein</fullName>
    </recommendedName>
</protein>
<evidence type="ECO:0008006" key="5">
    <source>
        <dbReference type="Google" id="ProtNLM"/>
    </source>
</evidence>
<dbReference type="InterPro" id="IPR006311">
    <property type="entry name" value="TAT_signal"/>
</dbReference>
<evidence type="ECO:0000313" key="4">
    <source>
        <dbReference type="Proteomes" id="UP000625682"/>
    </source>
</evidence>
<feature type="compositionally biased region" description="Low complexity" evidence="1">
    <location>
        <begin position="44"/>
        <end position="56"/>
    </location>
</feature>
<dbReference type="Proteomes" id="UP000625682">
    <property type="component" value="Unassembled WGS sequence"/>
</dbReference>
<dbReference type="AlphaFoldDB" id="A0A917KNR2"/>
<sequence length="168" mass="17772">MSQQHPRRPSSRRAVALAALLTAVALPLATACTSDSDAGTGAGKKASPSASESMPPAPVAAVVAPAKVEVIARLTGCEVTIRTDAEELREGVCQTADGDYLITTFPAEKYKLTWLDSAAIYGGTYLVGTKWVISAPPKLQELLRQKVGGTVQDLSDHDAQNQDRSPRR</sequence>
<proteinExistence type="predicted"/>
<reference evidence="3" key="1">
    <citation type="journal article" date="2014" name="Int. J. Syst. Evol. Microbiol.">
        <title>Complete genome sequence of Corynebacterium casei LMG S-19264T (=DSM 44701T), isolated from a smear-ripened cheese.</title>
        <authorList>
            <consortium name="US DOE Joint Genome Institute (JGI-PGF)"/>
            <person name="Walter F."/>
            <person name="Albersmeier A."/>
            <person name="Kalinowski J."/>
            <person name="Ruckert C."/>
        </authorList>
    </citation>
    <scope>NUCLEOTIDE SEQUENCE</scope>
    <source>
        <strain evidence="3">CGMCC 4.7272</strain>
    </source>
</reference>
<reference evidence="3" key="2">
    <citation type="submission" date="2020-09" db="EMBL/GenBank/DDBJ databases">
        <authorList>
            <person name="Sun Q."/>
            <person name="Zhou Y."/>
        </authorList>
    </citation>
    <scope>NUCLEOTIDE SEQUENCE</scope>
    <source>
        <strain evidence="3">CGMCC 4.7272</strain>
    </source>
</reference>
<feature type="region of interest" description="Disordered" evidence="1">
    <location>
        <begin position="33"/>
        <end position="56"/>
    </location>
</feature>